<keyword evidence="6" id="KW-1185">Reference proteome</keyword>
<dbReference type="PANTHER" id="PTHR11567:SF110">
    <property type="entry name" value="2-PHOSPHOXYLOSE PHOSPHATASE 1"/>
    <property type="match status" value="1"/>
</dbReference>
<keyword evidence="4" id="KW-0732">Signal</keyword>
<comment type="caution">
    <text evidence="5">The sequence shown here is derived from an EMBL/GenBank/DDBJ whole genome shotgun (WGS) entry which is preliminary data.</text>
</comment>
<evidence type="ECO:0000256" key="1">
    <source>
        <dbReference type="ARBA" id="ARBA00005375"/>
    </source>
</evidence>
<keyword evidence="3" id="KW-1133">Transmembrane helix</keyword>
<dbReference type="InterPro" id="IPR000560">
    <property type="entry name" value="His_Pase_clade-2"/>
</dbReference>
<dbReference type="SUPFAM" id="SSF53254">
    <property type="entry name" value="Phosphoglycerate mutase-like"/>
    <property type="match status" value="1"/>
</dbReference>
<name>A0ABQ5KI84_9EUKA</name>
<organism evidence="5 6">
    <name type="scientific">Aduncisulcus paluster</name>
    <dbReference type="NCBI Taxonomy" id="2918883"/>
    <lineage>
        <taxon>Eukaryota</taxon>
        <taxon>Metamonada</taxon>
        <taxon>Carpediemonas-like organisms</taxon>
        <taxon>Aduncisulcus</taxon>
    </lineage>
</organism>
<dbReference type="Gene3D" id="3.40.50.1240">
    <property type="entry name" value="Phosphoglycerate mutase-like"/>
    <property type="match status" value="1"/>
</dbReference>
<feature type="chain" id="PRO_5047125445" evidence="4">
    <location>
        <begin position="22"/>
        <end position="487"/>
    </location>
</feature>
<feature type="signal peptide" evidence="4">
    <location>
        <begin position="1"/>
        <end position="21"/>
    </location>
</feature>
<dbReference type="InterPro" id="IPR050645">
    <property type="entry name" value="Histidine_acid_phosphatase"/>
</dbReference>
<reference evidence="5" key="1">
    <citation type="submission" date="2022-03" db="EMBL/GenBank/DDBJ databases">
        <title>Draft genome sequence of Aduncisulcus paluster, a free-living microaerophilic Fornicata.</title>
        <authorList>
            <person name="Yuyama I."/>
            <person name="Kume K."/>
            <person name="Tamura T."/>
            <person name="Inagaki Y."/>
            <person name="Hashimoto T."/>
        </authorList>
    </citation>
    <scope>NUCLEOTIDE SEQUENCE</scope>
    <source>
        <strain evidence="5">NY0171</strain>
    </source>
</reference>
<protein>
    <submittedName>
        <fullName evidence="5">Histidine phosphatase superfamily, clade-2 like protein</fullName>
    </submittedName>
</protein>
<proteinExistence type="inferred from homology"/>
<keyword evidence="3" id="KW-0472">Membrane</keyword>
<dbReference type="InterPro" id="IPR029033">
    <property type="entry name" value="His_PPase_superfam"/>
</dbReference>
<evidence type="ECO:0000313" key="5">
    <source>
        <dbReference type="EMBL" id="GKT32231.1"/>
    </source>
</evidence>
<sequence length="487" mass="54917">MKATLLIICTIFAIYATKVHSFSSDDYFPIYSSYVLRHGDRTAIWPLDPSKDSSPVWDNMVGNRSAGQLTSTGVSMAYSKGQTFYNNIIDVDGNNSYALLPSTYNFSTIQFRATGYDRTLMTGYSFLSGIFYGDNSAPIPNNSSPVPIHAVLKTDDPLLRPYNTCPTLEDFQASIDDIPELWAEYEERKPILDEVSQKVGSECTGPSTVQSSLFDPLTCDRYHGYLPDNVTEDEYQVVKEMFYLVNQYKYSIEDPYYQLYSCNFLQELHDHIDSLFTDEYPTADAHFYFAHDSTIMAFRAGLGIPAYKVPEYVAHLGYEVLSKKSSPYRPSWVEDRVSSQGSNMKDFYIRFVFGDNSDSFDATPFSSPYIDAYVASLSDGDTETLPEGYYRLDHFMDYVSSSVWSSDKFDQVCGNVPSNEMDWYWGMLIGILASTVLLGVLILVLYCLRLRKSRASPVVGGEYSRVLTDAMTDIVGDPDLATTTLLE</sequence>
<dbReference type="PANTHER" id="PTHR11567">
    <property type="entry name" value="ACID PHOSPHATASE-RELATED"/>
    <property type="match status" value="1"/>
</dbReference>
<gene>
    <name evidence="5" type="ORF">ADUPG1_006426</name>
</gene>
<dbReference type="CDD" id="cd07061">
    <property type="entry name" value="HP_HAP_like"/>
    <property type="match status" value="1"/>
</dbReference>
<accession>A0ABQ5KI84</accession>
<dbReference type="Pfam" id="PF00328">
    <property type="entry name" value="His_Phos_2"/>
    <property type="match status" value="1"/>
</dbReference>
<evidence type="ECO:0000256" key="4">
    <source>
        <dbReference type="SAM" id="SignalP"/>
    </source>
</evidence>
<evidence type="ECO:0000313" key="6">
    <source>
        <dbReference type="Proteomes" id="UP001057375"/>
    </source>
</evidence>
<feature type="transmembrane region" description="Helical" evidence="3">
    <location>
        <begin position="423"/>
        <end position="448"/>
    </location>
</feature>
<keyword evidence="2" id="KW-0378">Hydrolase</keyword>
<dbReference type="EMBL" id="BQXS01009957">
    <property type="protein sequence ID" value="GKT32231.1"/>
    <property type="molecule type" value="Genomic_DNA"/>
</dbReference>
<keyword evidence="3" id="KW-0812">Transmembrane</keyword>
<dbReference type="Proteomes" id="UP001057375">
    <property type="component" value="Unassembled WGS sequence"/>
</dbReference>
<comment type="similarity">
    <text evidence="1">Belongs to the histidine acid phosphatase family.</text>
</comment>
<evidence type="ECO:0000256" key="2">
    <source>
        <dbReference type="ARBA" id="ARBA00022801"/>
    </source>
</evidence>
<evidence type="ECO:0000256" key="3">
    <source>
        <dbReference type="SAM" id="Phobius"/>
    </source>
</evidence>